<comment type="subcellular location">
    <subcellularLocation>
        <location evidence="1 15">Cytoplasm</location>
    </subcellularLocation>
</comment>
<dbReference type="PROSITE" id="PS50886">
    <property type="entry name" value="TRBD"/>
    <property type="match status" value="1"/>
</dbReference>
<evidence type="ECO:0000259" key="18">
    <source>
        <dbReference type="PROSITE" id="PS51447"/>
    </source>
</evidence>
<feature type="domain" description="FDX-ACB" evidence="18">
    <location>
        <begin position="707"/>
        <end position="801"/>
    </location>
</feature>
<dbReference type="InterPro" id="IPR005146">
    <property type="entry name" value="B3/B4_tRNA-bd"/>
</dbReference>
<dbReference type="SUPFAM" id="SSF50249">
    <property type="entry name" value="Nucleic acid-binding proteins"/>
    <property type="match status" value="1"/>
</dbReference>
<dbReference type="InterPro" id="IPR036690">
    <property type="entry name" value="Fdx_antiC-bd_sf"/>
</dbReference>
<comment type="catalytic activity">
    <reaction evidence="14 15">
        <text>tRNA(Phe) + L-phenylalanine + ATP = L-phenylalanyl-tRNA(Phe) + AMP + diphosphate + H(+)</text>
        <dbReference type="Rhea" id="RHEA:19413"/>
        <dbReference type="Rhea" id="RHEA-COMP:9668"/>
        <dbReference type="Rhea" id="RHEA-COMP:9699"/>
        <dbReference type="ChEBI" id="CHEBI:15378"/>
        <dbReference type="ChEBI" id="CHEBI:30616"/>
        <dbReference type="ChEBI" id="CHEBI:33019"/>
        <dbReference type="ChEBI" id="CHEBI:58095"/>
        <dbReference type="ChEBI" id="CHEBI:78442"/>
        <dbReference type="ChEBI" id="CHEBI:78531"/>
        <dbReference type="ChEBI" id="CHEBI:456215"/>
        <dbReference type="EC" id="6.1.1.20"/>
    </reaction>
</comment>
<dbReference type="RefSeq" id="WP_281748145.1">
    <property type="nucleotide sequence ID" value="NZ_AP026933.1"/>
</dbReference>
<dbReference type="InterPro" id="IPR020825">
    <property type="entry name" value="Phe-tRNA_synthase-like_B3/B4"/>
</dbReference>
<feature type="binding site" evidence="15">
    <location>
        <position position="456"/>
    </location>
    <ligand>
        <name>Mg(2+)</name>
        <dbReference type="ChEBI" id="CHEBI:18420"/>
        <note>shared with alpha subunit</note>
    </ligand>
</feature>
<evidence type="ECO:0000313" key="21">
    <source>
        <dbReference type="Proteomes" id="UP001163387"/>
    </source>
</evidence>
<dbReference type="HAMAP" id="MF_00283">
    <property type="entry name" value="Phe_tRNA_synth_beta1"/>
    <property type="match status" value="1"/>
</dbReference>
<dbReference type="CDD" id="cd02796">
    <property type="entry name" value="tRNA_bind_bactPheRS"/>
    <property type="match status" value="1"/>
</dbReference>
<dbReference type="SUPFAM" id="SSF54991">
    <property type="entry name" value="Anticodon-binding domain of PheRS"/>
    <property type="match status" value="1"/>
</dbReference>
<reference evidence="20 21" key="1">
    <citation type="journal article" date="2022" name="Front. Microbiol.">
        <title>Male-killing mechanisms vary between Spiroplasma species.</title>
        <authorList>
            <person name="Arai H."/>
            <person name="Inoue M."/>
            <person name="Kageyama D."/>
        </authorList>
    </citation>
    <scope>NUCLEOTIDE SEQUENCE [LARGE SCALE GENOMIC DNA]</scope>
    <source>
        <strain evidence="21">sHm</strain>
    </source>
</reference>
<comment type="similarity">
    <text evidence="2 15">Belongs to the phenylalanyl-tRNA synthetase beta subunit family. Type 1 subfamily.</text>
</comment>
<dbReference type="Gene3D" id="3.50.40.10">
    <property type="entry name" value="Phenylalanyl-trna Synthetase, Chain B, domain 3"/>
    <property type="match status" value="1"/>
</dbReference>
<evidence type="ECO:0000259" key="19">
    <source>
        <dbReference type="PROSITE" id="PS51483"/>
    </source>
</evidence>
<dbReference type="InterPro" id="IPR005147">
    <property type="entry name" value="tRNA_synthase_B5-dom"/>
</dbReference>
<evidence type="ECO:0000256" key="13">
    <source>
        <dbReference type="ARBA" id="ARBA00023146"/>
    </source>
</evidence>
<dbReference type="InterPro" id="IPR004532">
    <property type="entry name" value="Phe-tRNA-ligase_IIc_bsu_bact"/>
</dbReference>
<protein>
    <recommendedName>
        <fullName evidence="15">Phenylalanine--tRNA ligase beta subunit</fullName>
        <ecNumber evidence="15">6.1.1.20</ecNumber>
    </recommendedName>
    <alternativeName>
        <fullName evidence="15">Phenylalanyl-tRNA synthetase beta subunit</fullName>
        <shortName evidence="15">PheRS</shortName>
    </alternativeName>
</protein>
<dbReference type="PROSITE" id="PS51447">
    <property type="entry name" value="FDX_ACB"/>
    <property type="match status" value="1"/>
</dbReference>
<dbReference type="Pfam" id="PF17759">
    <property type="entry name" value="tRNA_synthFbeta"/>
    <property type="match status" value="1"/>
</dbReference>
<dbReference type="SUPFAM" id="SSF46955">
    <property type="entry name" value="Putative DNA-binding domain"/>
    <property type="match status" value="1"/>
</dbReference>
<keyword evidence="6 15" id="KW-0436">Ligase</keyword>
<dbReference type="SMART" id="SM00874">
    <property type="entry name" value="B5"/>
    <property type="match status" value="1"/>
</dbReference>
<evidence type="ECO:0000256" key="1">
    <source>
        <dbReference type="ARBA" id="ARBA00004496"/>
    </source>
</evidence>
<dbReference type="NCBIfam" id="TIGR00472">
    <property type="entry name" value="pheT_bact"/>
    <property type="match status" value="1"/>
</dbReference>
<dbReference type="Proteomes" id="UP001163387">
    <property type="component" value="Chromosome"/>
</dbReference>
<keyword evidence="13 15" id="KW-0030">Aminoacyl-tRNA synthetase</keyword>
<evidence type="ECO:0000256" key="10">
    <source>
        <dbReference type="ARBA" id="ARBA00022842"/>
    </source>
</evidence>
<gene>
    <name evidence="15 20" type="primary">pheT</name>
    <name evidence="20" type="ORF">SHM_19440</name>
</gene>
<keyword evidence="5 16" id="KW-0820">tRNA-binding</keyword>
<dbReference type="InterPro" id="IPR045060">
    <property type="entry name" value="Phe-tRNA-ligase_IIc_bsu"/>
</dbReference>
<dbReference type="Gene3D" id="2.40.50.140">
    <property type="entry name" value="Nucleic acid-binding proteins"/>
    <property type="match status" value="1"/>
</dbReference>
<evidence type="ECO:0000256" key="9">
    <source>
        <dbReference type="ARBA" id="ARBA00022840"/>
    </source>
</evidence>
<evidence type="ECO:0000313" key="20">
    <source>
        <dbReference type="EMBL" id="BDT04298.1"/>
    </source>
</evidence>
<organism evidence="20 21">
    <name type="scientific">Spiroplasma ixodetis</name>
    <dbReference type="NCBI Taxonomy" id="2141"/>
    <lineage>
        <taxon>Bacteria</taxon>
        <taxon>Bacillati</taxon>
        <taxon>Mycoplasmatota</taxon>
        <taxon>Mollicutes</taxon>
        <taxon>Entomoplasmatales</taxon>
        <taxon>Spiroplasmataceae</taxon>
        <taxon>Spiroplasma</taxon>
    </lineage>
</organism>
<dbReference type="InterPro" id="IPR041616">
    <property type="entry name" value="PheRS_beta_core"/>
</dbReference>
<dbReference type="Gene3D" id="3.30.56.10">
    <property type="match status" value="2"/>
</dbReference>
<dbReference type="SMART" id="SM00873">
    <property type="entry name" value="B3_4"/>
    <property type="match status" value="1"/>
</dbReference>
<dbReference type="InterPro" id="IPR012340">
    <property type="entry name" value="NA-bd_OB-fold"/>
</dbReference>
<feature type="domain" description="TRNA-binding" evidence="17">
    <location>
        <begin position="40"/>
        <end position="154"/>
    </location>
</feature>
<dbReference type="EC" id="6.1.1.20" evidence="15"/>
<dbReference type="PROSITE" id="PS51483">
    <property type="entry name" value="B5"/>
    <property type="match status" value="1"/>
</dbReference>
<dbReference type="NCBIfam" id="NF045760">
    <property type="entry name" value="YtpR"/>
    <property type="match status" value="1"/>
</dbReference>
<keyword evidence="8 15" id="KW-0547">Nucleotide-binding</keyword>
<feature type="binding site" evidence="15">
    <location>
        <position position="465"/>
    </location>
    <ligand>
        <name>Mg(2+)</name>
        <dbReference type="ChEBI" id="CHEBI:18420"/>
        <note>shared with alpha subunit</note>
    </ligand>
</feature>
<dbReference type="InterPro" id="IPR005121">
    <property type="entry name" value="Fdx_antiC-bd"/>
</dbReference>
<keyword evidence="7 15" id="KW-0479">Metal-binding</keyword>
<evidence type="ECO:0000256" key="3">
    <source>
        <dbReference type="ARBA" id="ARBA00011209"/>
    </source>
</evidence>
<dbReference type="SUPFAM" id="SSF55681">
    <property type="entry name" value="Class II aaRS and biotin synthetases"/>
    <property type="match status" value="1"/>
</dbReference>
<evidence type="ECO:0000256" key="2">
    <source>
        <dbReference type="ARBA" id="ARBA00008653"/>
    </source>
</evidence>
<dbReference type="Pfam" id="PF01588">
    <property type="entry name" value="tRNA_bind"/>
    <property type="match status" value="1"/>
</dbReference>
<evidence type="ECO:0000256" key="8">
    <source>
        <dbReference type="ARBA" id="ARBA00022741"/>
    </source>
</evidence>
<dbReference type="Pfam" id="PF03483">
    <property type="entry name" value="B3_4"/>
    <property type="match status" value="1"/>
</dbReference>
<dbReference type="PANTHER" id="PTHR10947">
    <property type="entry name" value="PHENYLALANYL-TRNA SYNTHETASE BETA CHAIN AND LEUCINE-RICH REPEAT-CONTAINING PROTEIN 47"/>
    <property type="match status" value="1"/>
</dbReference>
<dbReference type="GO" id="GO:0016874">
    <property type="term" value="F:ligase activity"/>
    <property type="evidence" value="ECO:0007669"/>
    <property type="project" value="UniProtKB-KW"/>
</dbReference>
<evidence type="ECO:0000256" key="6">
    <source>
        <dbReference type="ARBA" id="ARBA00022598"/>
    </source>
</evidence>
<dbReference type="EMBL" id="AP026933">
    <property type="protein sequence ID" value="BDT04298.1"/>
    <property type="molecule type" value="Genomic_DNA"/>
</dbReference>
<evidence type="ECO:0000259" key="17">
    <source>
        <dbReference type="PROSITE" id="PS50886"/>
    </source>
</evidence>
<feature type="domain" description="B5" evidence="19">
    <location>
        <begin position="400"/>
        <end position="478"/>
    </location>
</feature>
<evidence type="ECO:0000256" key="16">
    <source>
        <dbReference type="PROSITE-ProRule" id="PRU00209"/>
    </source>
</evidence>
<accession>A0ABM8BWT5</accession>
<dbReference type="SMART" id="SM00896">
    <property type="entry name" value="FDX-ACB"/>
    <property type="match status" value="1"/>
</dbReference>
<dbReference type="Gene3D" id="3.30.70.380">
    <property type="entry name" value="Ferrodoxin-fold anticodon-binding domain"/>
    <property type="match status" value="1"/>
</dbReference>
<evidence type="ECO:0000256" key="5">
    <source>
        <dbReference type="ARBA" id="ARBA00022555"/>
    </source>
</evidence>
<dbReference type="InterPro" id="IPR009061">
    <property type="entry name" value="DNA-bd_dom_put_sf"/>
</dbReference>
<keyword evidence="12 15" id="KW-0648">Protein biosynthesis</keyword>
<dbReference type="InterPro" id="IPR002547">
    <property type="entry name" value="tRNA-bd_dom"/>
</dbReference>
<comment type="cofactor">
    <cofactor evidence="15">
        <name>Mg(2+)</name>
        <dbReference type="ChEBI" id="CHEBI:18420"/>
    </cofactor>
    <text evidence="15">Binds 2 magnesium ions per tetramer.</text>
</comment>
<keyword evidence="10 15" id="KW-0460">Magnesium</keyword>
<keyword evidence="4 15" id="KW-0963">Cytoplasm</keyword>
<evidence type="ECO:0000256" key="11">
    <source>
        <dbReference type="ARBA" id="ARBA00022884"/>
    </source>
</evidence>
<proteinExistence type="inferred from homology"/>
<dbReference type="SUPFAM" id="SSF56037">
    <property type="entry name" value="PheT/TilS domain"/>
    <property type="match status" value="1"/>
</dbReference>
<name>A0ABM8BWT5_9MOLU</name>
<sequence>MIVSRKIISQWLNINSIKDYEIVDALNSLGFEVDQVKNLMFSNTNLVVGQITKITKHPKSNKLNICEVTVGTEMLTIVCGAPNVVIGIKVVVARIGSVLGNGLTIVERTIQDVVSSGMLCSLTELGLSGIVQNKEELSGIIHLPDDAMIGNINPLQYLNLDDTIFFIDLTVNRSDCLGIYSIARELSGYFKIPLKNMEVSSIGKFDNKSQVSVLNGKIQALATLKIEFDDKSVITPIWIRRTLQLANIVPKTLSEDIIHLVMLELGQPLITFSADVLKKPSLNISPKSYPEGNLQIKEGDILLHDKYLAFSVLGVSHNIEYEVKPSSKEVFIFSINPDVTLMSKQAKRHGALINTLLERLTRPVVPDYYLIALQRYLFILGQLQVKYEITGFSNDVPYQVKTKVINFNFNFINKILGTKFEVNEIINYLTIIGCQIEIDAKNQEILKVTVPNHRSDLNNANDFSEEVARVFGYDKLPVIKPQFNVSFKSPTALENLMMKWRQHLTSYGFNQVKTYSLTSMQRLNDFNFFKYKIPVKLEAPLTLTREVMRFSLTDSLLRICQYNYARKETQLKIFTDETVYTGDETDDNHHLAFMIMDNFWPKINANKITNSTYYFIKGFLDGFLAKVMPNLFNSIVYKNNNNSLMHPYLSADIFYEQEHIATIGALHPQTEKIMNVEKIFLAEINCSKLVKIIEEQQKVVSKFKLWSKFNTLSRDISIIVNSDIQFSDVKNAIMFANIDFLEQISLVDFYNDEKLKSQHQHSLTFNLKFNSQEEQLDETKVSGQISNIQEILKKKFQAIIR</sequence>
<feature type="binding site" evidence="15">
    <location>
        <position position="462"/>
    </location>
    <ligand>
        <name>Mg(2+)</name>
        <dbReference type="ChEBI" id="CHEBI:18420"/>
        <note>shared with alpha subunit</note>
    </ligand>
</feature>
<evidence type="ECO:0000256" key="4">
    <source>
        <dbReference type="ARBA" id="ARBA00022490"/>
    </source>
</evidence>
<dbReference type="InterPro" id="IPR033714">
    <property type="entry name" value="tRNA_bind_bactPheRS"/>
</dbReference>
<evidence type="ECO:0000256" key="7">
    <source>
        <dbReference type="ARBA" id="ARBA00022723"/>
    </source>
</evidence>
<keyword evidence="21" id="KW-1185">Reference proteome</keyword>
<feature type="binding site" evidence="15">
    <location>
        <position position="466"/>
    </location>
    <ligand>
        <name>Mg(2+)</name>
        <dbReference type="ChEBI" id="CHEBI:18420"/>
        <note>shared with alpha subunit</note>
    </ligand>
</feature>
<evidence type="ECO:0000256" key="14">
    <source>
        <dbReference type="ARBA" id="ARBA00049255"/>
    </source>
</evidence>
<keyword evidence="11 16" id="KW-0694">RNA-binding</keyword>
<dbReference type="CDD" id="cd00769">
    <property type="entry name" value="PheRS_beta_core"/>
    <property type="match status" value="1"/>
</dbReference>
<dbReference type="Pfam" id="PF03484">
    <property type="entry name" value="B5"/>
    <property type="match status" value="1"/>
</dbReference>
<keyword evidence="9 15" id="KW-0067">ATP-binding</keyword>
<dbReference type="Gene3D" id="3.30.930.10">
    <property type="entry name" value="Bira Bifunctional Protein, Domain 2"/>
    <property type="match status" value="1"/>
</dbReference>
<evidence type="ECO:0000256" key="15">
    <source>
        <dbReference type="HAMAP-Rule" id="MF_00283"/>
    </source>
</evidence>
<dbReference type="InterPro" id="IPR045864">
    <property type="entry name" value="aa-tRNA-synth_II/BPL/LPL"/>
</dbReference>
<dbReference type="PANTHER" id="PTHR10947:SF0">
    <property type="entry name" value="PHENYLALANINE--TRNA LIGASE BETA SUBUNIT"/>
    <property type="match status" value="1"/>
</dbReference>
<evidence type="ECO:0000256" key="12">
    <source>
        <dbReference type="ARBA" id="ARBA00022917"/>
    </source>
</evidence>
<comment type="subunit">
    <text evidence="3 15">Tetramer of two alpha and two beta subunits.</text>
</comment>
<dbReference type="Pfam" id="PF03147">
    <property type="entry name" value="FDX-ACB"/>
    <property type="match status" value="1"/>
</dbReference>